<evidence type="ECO:0000313" key="1">
    <source>
        <dbReference type="EMBL" id="CAB3375060.1"/>
    </source>
</evidence>
<dbReference type="EMBL" id="CADEPI010000107">
    <property type="protein sequence ID" value="CAB3375060.1"/>
    <property type="molecule type" value="Genomic_DNA"/>
</dbReference>
<gene>
    <name evidence="1" type="ORF">CLODIP_2_CD13049</name>
</gene>
<dbReference type="SUPFAM" id="SSF52047">
    <property type="entry name" value="RNI-like"/>
    <property type="match status" value="1"/>
</dbReference>
<sequence>MSESIDNDLSFLLYDILGQTTKSIQLNQMNRAMWEGRNFCSVFMRFLSKRMCPNTSTIHFRDFGRICPSEQQFELKLLKLIFSRAKRISDIYMTVREEDERHYFPKIPLGIWNELSKMKTLQRVWIARYRLAHCDMIGLCQQLPNLEVLSVLVEWVVRHNLWTIDPHCKLRALYLTFSVVGSNKVGLSKLLEPPNLETVFLTNLKVSKEELVKTAKLVEQESILNRISMIVLRMDRNTRWHEIKEGEKFVNTVLRLRESRASLEF</sequence>
<name>A0A8S1DB43_9INSE</name>
<keyword evidence="2" id="KW-1185">Reference proteome</keyword>
<evidence type="ECO:0000313" key="2">
    <source>
        <dbReference type="Proteomes" id="UP000494165"/>
    </source>
</evidence>
<dbReference type="AlphaFoldDB" id="A0A8S1DB43"/>
<proteinExistence type="predicted"/>
<organism evidence="1 2">
    <name type="scientific">Cloeon dipterum</name>
    <dbReference type="NCBI Taxonomy" id="197152"/>
    <lineage>
        <taxon>Eukaryota</taxon>
        <taxon>Metazoa</taxon>
        <taxon>Ecdysozoa</taxon>
        <taxon>Arthropoda</taxon>
        <taxon>Hexapoda</taxon>
        <taxon>Insecta</taxon>
        <taxon>Pterygota</taxon>
        <taxon>Palaeoptera</taxon>
        <taxon>Ephemeroptera</taxon>
        <taxon>Pisciforma</taxon>
        <taxon>Baetidae</taxon>
        <taxon>Cloeon</taxon>
    </lineage>
</organism>
<reference evidence="1 2" key="1">
    <citation type="submission" date="2020-04" db="EMBL/GenBank/DDBJ databases">
        <authorList>
            <person name="Alioto T."/>
            <person name="Alioto T."/>
            <person name="Gomez Garrido J."/>
        </authorList>
    </citation>
    <scope>NUCLEOTIDE SEQUENCE [LARGE SCALE GENOMIC DNA]</scope>
</reference>
<accession>A0A8S1DB43</accession>
<dbReference type="Proteomes" id="UP000494165">
    <property type="component" value="Unassembled WGS sequence"/>
</dbReference>
<comment type="caution">
    <text evidence="1">The sequence shown here is derived from an EMBL/GenBank/DDBJ whole genome shotgun (WGS) entry which is preliminary data.</text>
</comment>
<protein>
    <submittedName>
        <fullName evidence="1">Uncharacterized protein</fullName>
    </submittedName>
</protein>